<keyword evidence="2" id="KW-0723">Serine/threonine-protein kinase</keyword>
<dbReference type="GO" id="GO:0090090">
    <property type="term" value="P:negative regulation of canonical Wnt signaling pathway"/>
    <property type="evidence" value="ECO:0007669"/>
    <property type="project" value="TreeGrafter"/>
</dbReference>
<dbReference type="GO" id="GO:0005829">
    <property type="term" value="C:cytosol"/>
    <property type="evidence" value="ECO:0007669"/>
    <property type="project" value="TreeGrafter"/>
</dbReference>
<feature type="compositionally biased region" description="Polar residues" evidence="7">
    <location>
        <begin position="44"/>
        <end position="54"/>
    </location>
</feature>
<evidence type="ECO:0000256" key="6">
    <source>
        <dbReference type="ARBA" id="ARBA00022840"/>
    </source>
</evidence>
<dbReference type="FunFam" id="1.10.510.10:FF:001250">
    <property type="entry name" value="Protein kinase"/>
    <property type="match status" value="1"/>
</dbReference>
<dbReference type="EMBL" id="BTSY01000005">
    <property type="protein sequence ID" value="GMT30514.1"/>
    <property type="molecule type" value="Genomic_DNA"/>
</dbReference>
<dbReference type="PANTHER" id="PTHR24057:SF18">
    <property type="entry name" value="SERINE_THREONINE-PROTEIN KINASE R03D7.5-RELATED"/>
    <property type="match status" value="1"/>
</dbReference>
<feature type="compositionally biased region" description="Low complexity" evidence="7">
    <location>
        <begin position="1"/>
        <end position="27"/>
    </location>
</feature>
<dbReference type="PANTHER" id="PTHR24057">
    <property type="entry name" value="GLYCOGEN SYNTHASE KINASE-3 ALPHA"/>
    <property type="match status" value="1"/>
</dbReference>
<evidence type="ECO:0000259" key="8">
    <source>
        <dbReference type="PROSITE" id="PS50011"/>
    </source>
</evidence>
<evidence type="ECO:0000256" key="3">
    <source>
        <dbReference type="ARBA" id="ARBA00022679"/>
    </source>
</evidence>
<keyword evidence="3" id="KW-0808">Transferase</keyword>
<keyword evidence="6" id="KW-0067">ATP-binding</keyword>
<feature type="region of interest" description="Disordered" evidence="7">
    <location>
        <begin position="459"/>
        <end position="506"/>
    </location>
</feature>
<name>A0AAV5WEQ4_9BILA</name>
<organism evidence="9 10">
    <name type="scientific">Pristionchus fissidentatus</name>
    <dbReference type="NCBI Taxonomy" id="1538716"/>
    <lineage>
        <taxon>Eukaryota</taxon>
        <taxon>Metazoa</taxon>
        <taxon>Ecdysozoa</taxon>
        <taxon>Nematoda</taxon>
        <taxon>Chromadorea</taxon>
        <taxon>Rhabditida</taxon>
        <taxon>Rhabditina</taxon>
        <taxon>Diplogasteromorpha</taxon>
        <taxon>Diplogasteroidea</taxon>
        <taxon>Neodiplogasteridae</taxon>
        <taxon>Pristionchus</taxon>
    </lineage>
</organism>
<keyword evidence="4" id="KW-0547">Nucleotide-binding</keyword>
<evidence type="ECO:0000256" key="7">
    <source>
        <dbReference type="SAM" id="MobiDB-lite"/>
    </source>
</evidence>
<dbReference type="GO" id="GO:0005634">
    <property type="term" value="C:nucleus"/>
    <property type="evidence" value="ECO:0007669"/>
    <property type="project" value="TreeGrafter"/>
</dbReference>
<keyword evidence="5" id="KW-0418">Kinase</keyword>
<dbReference type="GO" id="GO:0032436">
    <property type="term" value="P:positive regulation of proteasomal ubiquitin-dependent protein catabolic process"/>
    <property type="evidence" value="ECO:0007669"/>
    <property type="project" value="TreeGrafter"/>
</dbReference>
<dbReference type="GO" id="GO:0030424">
    <property type="term" value="C:axon"/>
    <property type="evidence" value="ECO:0007669"/>
    <property type="project" value="TreeGrafter"/>
</dbReference>
<feature type="domain" description="Protein kinase" evidence="8">
    <location>
        <begin position="130"/>
        <end position="421"/>
    </location>
</feature>
<evidence type="ECO:0000256" key="5">
    <source>
        <dbReference type="ARBA" id="ARBA00022777"/>
    </source>
</evidence>
<dbReference type="AlphaFoldDB" id="A0AAV5WEQ4"/>
<dbReference type="GO" id="GO:0005524">
    <property type="term" value="F:ATP binding"/>
    <property type="evidence" value="ECO:0007669"/>
    <property type="project" value="UniProtKB-KW"/>
</dbReference>
<proteinExistence type="inferred from homology"/>
<dbReference type="GO" id="GO:0030154">
    <property type="term" value="P:cell differentiation"/>
    <property type="evidence" value="ECO:0007669"/>
    <property type="project" value="TreeGrafter"/>
</dbReference>
<dbReference type="InterPro" id="IPR000719">
    <property type="entry name" value="Prot_kinase_dom"/>
</dbReference>
<protein>
    <recommendedName>
        <fullName evidence="8">Protein kinase domain-containing protein</fullName>
    </recommendedName>
</protein>
<feature type="compositionally biased region" description="Basic and acidic residues" evidence="7">
    <location>
        <begin position="459"/>
        <end position="486"/>
    </location>
</feature>
<feature type="compositionally biased region" description="Polar residues" evidence="7">
    <location>
        <begin position="76"/>
        <end position="88"/>
    </location>
</feature>
<dbReference type="GO" id="GO:0070507">
    <property type="term" value="P:regulation of microtubule cytoskeleton organization"/>
    <property type="evidence" value="ECO:0007669"/>
    <property type="project" value="TreeGrafter"/>
</dbReference>
<reference evidence="9" key="1">
    <citation type="submission" date="2023-10" db="EMBL/GenBank/DDBJ databases">
        <title>Genome assembly of Pristionchus species.</title>
        <authorList>
            <person name="Yoshida K."/>
            <person name="Sommer R.J."/>
        </authorList>
    </citation>
    <scope>NUCLEOTIDE SEQUENCE</scope>
    <source>
        <strain evidence="9">RS5133</strain>
    </source>
</reference>
<sequence length="506" mass="57181">ALRLVPSLSPSPLSSPPSSSLTMPSFLDFFRSKKKSGRRSKESLQSQVSESAGSRVSRRQPSKEESTTQQSITQQLDATQGGQPSIPSNPMPVSRQKRETRRRRDEDKFHKPIVQTAEDVRTKQKVDLHLEELHWHNGGVFSNVYRGKMIAPEKMEVAIKKTWPKETVRSDEMIILAAMRRASPRNIIKLLYIFKNTAPDGTECEAFIFGYMPETLDKVIKSGLTPVETKIYIWQLFNGLDFLSANKIAHRDLKPINILCNRDSGELQIGDFGSAKVISSKDRSSAYQVTRYYRPPEMLLGSNHYSHLIDVWSAGCVFGEMIKGRVLFRGSDSDHQMQLIQAGLGTPTEDQLKQMKVGKAAKIKQIAKAGLLVSLRLQSEGCEAPRLPASTIQAIQLLRRILVYNPENRLCGKQFLEDAFFDEVLAADCIRANGRRPDLQRQSDDTMCHQCFERSQKSVRENRVSRMADPPEKEEPVSTKQLDKAEQQLQQMQQPSNNADDHAVDK</sequence>
<evidence type="ECO:0000256" key="4">
    <source>
        <dbReference type="ARBA" id="ARBA00022741"/>
    </source>
</evidence>
<dbReference type="Gene3D" id="1.10.510.10">
    <property type="entry name" value="Transferase(Phosphotransferase) domain 1"/>
    <property type="match status" value="1"/>
</dbReference>
<dbReference type="Pfam" id="PF00069">
    <property type="entry name" value="Pkinase"/>
    <property type="match status" value="1"/>
</dbReference>
<dbReference type="PROSITE" id="PS00108">
    <property type="entry name" value="PROTEIN_KINASE_ST"/>
    <property type="match status" value="1"/>
</dbReference>
<dbReference type="GO" id="GO:0004674">
    <property type="term" value="F:protein serine/threonine kinase activity"/>
    <property type="evidence" value="ECO:0007669"/>
    <property type="project" value="UniProtKB-KW"/>
</dbReference>
<comment type="similarity">
    <text evidence="1">Belongs to the protein kinase superfamily. CMGC Ser/Thr protein kinase family. GSK-3 subfamily.</text>
</comment>
<dbReference type="SMART" id="SM00220">
    <property type="entry name" value="S_TKc"/>
    <property type="match status" value="1"/>
</dbReference>
<dbReference type="InterPro" id="IPR050591">
    <property type="entry name" value="GSK-3"/>
</dbReference>
<evidence type="ECO:0000256" key="1">
    <source>
        <dbReference type="ARBA" id="ARBA00005527"/>
    </source>
</evidence>
<feature type="non-terminal residue" evidence="9">
    <location>
        <position position="506"/>
    </location>
</feature>
<evidence type="ECO:0000313" key="9">
    <source>
        <dbReference type="EMBL" id="GMT30514.1"/>
    </source>
</evidence>
<dbReference type="PROSITE" id="PS50011">
    <property type="entry name" value="PROTEIN_KINASE_DOM"/>
    <property type="match status" value="1"/>
</dbReference>
<dbReference type="Proteomes" id="UP001432322">
    <property type="component" value="Unassembled WGS sequence"/>
</dbReference>
<feature type="non-terminal residue" evidence="9">
    <location>
        <position position="1"/>
    </location>
</feature>
<evidence type="ECO:0000313" key="10">
    <source>
        <dbReference type="Proteomes" id="UP001432322"/>
    </source>
</evidence>
<gene>
    <name evidence="9" type="ORF">PFISCL1PPCAC_21811</name>
</gene>
<keyword evidence="10" id="KW-1185">Reference proteome</keyword>
<evidence type="ECO:0000256" key="2">
    <source>
        <dbReference type="ARBA" id="ARBA00022527"/>
    </source>
</evidence>
<dbReference type="SUPFAM" id="SSF56112">
    <property type="entry name" value="Protein kinase-like (PK-like)"/>
    <property type="match status" value="1"/>
</dbReference>
<dbReference type="InterPro" id="IPR011009">
    <property type="entry name" value="Kinase-like_dom_sf"/>
</dbReference>
<accession>A0AAV5WEQ4</accession>
<comment type="caution">
    <text evidence="9">The sequence shown here is derived from an EMBL/GenBank/DDBJ whole genome shotgun (WGS) entry which is preliminary data.</text>
</comment>
<dbReference type="InterPro" id="IPR008271">
    <property type="entry name" value="Ser/Thr_kinase_AS"/>
</dbReference>
<dbReference type="GO" id="GO:0007165">
    <property type="term" value="P:signal transduction"/>
    <property type="evidence" value="ECO:0007669"/>
    <property type="project" value="TreeGrafter"/>
</dbReference>
<feature type="region of interest" description="Disordered" evidence="7">
    <location>
        <begin position="1"/>
        <end position="112"/>
    </location>
</feature>
<dbReference type="Gene3D" id="3.30.200.20">
    <property type="entry name" value="Phosphorylase Kinase, domain 1"/>
    <property type="match status" value="1"/>
</dbReference>